<proteinExistence type="inferred from homology"/>
<dbReference type="Proteomes" id="UP000075884">
    <property type="component" value="Unassembled WGS sequence"/>
</dbReference>
<keyword evidence="6 9" id="KW-0175">Coiled coil</keyword>
<name>A0A182NNC0_9DIPT</name>
<dbReference type="AlphaFoldDB" id="A0A182NNC0"/>
<dbReference type="InterPro" id="IPR005549">
    <property type="entry name" value="Kinetochore_Nuf2_N"/>
</dbReference>
<dbReference type="InterPro" id="IPR038275">
    <property type="entry name" value="Nuf2_N_sf"/>
</dbReference>
<keyword evidence="12" id="KW-1185">Reference proteome</keyword>
<keyword evidence="8" id="KW-0137">Centromere</keyword>
<keyword evidence="3" id="KW-0158">Chromosome</keyword>
<organism evidence="11 12">
    <name type="scientific">Anopheles dirus</name>
    <dbReference type="NCBI Taxonomy" id="7168"/>
    <lineage>
        <taxon>Eukaryota</taxon>
        <taxon>Metazoa</taxon>
        <taxon>Ecdysozoa</taxon>
        <taxon>Arthropoda</taxon>
        <taxon>Hexapoda</taxon>
        <taxon>Insecta</taxon>
        <taxon>Pterygota</taxon>
        <taxon>Neoptera</taxon>
        <taxon>Endopterygota</taxon>
        <taxon>Diptera</taxon>
        <taxon>Nematocera</taxon>
        <taxon>Culicoidea</taxon>
        <taxon>Culicidae</taxon>
        <taxon>Anophelinae</taxon>
        <taxon>Anopheles</taxon>
    </lineage>
</organism>
<keyword evidence="4" id="KW-0132">Cell division</keyword>
<accession>A0A182NNC0</accession>
<reference evidence="12" key="1">
    <citation type="submission" date="2013-03" db="EMBL/GenBank/DDBJ databases">
        <title>The Genome Sequence of Anopheles dirus WRAIR2.</title>
        <authorList>
            <consortium name="The Broad Institute Genomics Platform"/>
            <person name="Neafsey D.E."/>
            <person name="Walton C."/>
            <person name="Walker B."/>
            <person name="Young S.K."/>
            <person name="Zeng Q."/>
            <person name="Gargeya S."/>
            <person name="Fitzgerald M."/>
            <person name="Haas B."/>
            <person name="Abouelleil A."/>
            <person name="Allen A.W."/>
            <person name="Alvarado L."/>
            <person name="Arachchi H.M."/>
            <person name="Berlin A.M."/>
            <person name="Chapman S.B."/>
            <person name="Gainer-Dewar J."/>
            <person name="Goldberg J."/>
            <person name="Griggs A."/>
            <person name="Gujja S."/>
            <person name="Hansen M."/>
            <person name="Howarth C."/>
            <person name="Imamovic A."/>
            <person name="Ireland A."/>
            <person name="Larimer J."/>
            <person name="McCowan C."/>
            <person name="Murphy C."/>
            <person name="Pearson M."/>
            <person name="Poon T.W."/>
            <person name="Priest M."/>
            <person name="Roberts A."/>
            <person name="Saif S."/>
            <person name="Shea T."/>
            <person name="Sisk P."/>
            <person name="Sykes S."/>
            <person name="Wortman J."/>
            <person name="Nusbaum C."/>
            <person name="Birren B."/>
        </authorList>
    </citation>
    <scope>NUCLEOTIDE SEQUENCE [LARGE SCALE GENOMIC DNA]</scope>
    <source>
        <strain evidence="12">WRAIR2</strain>
    </source>
</reference>
<evidence type="ECO:0000256" key="4">
    <source>
        <dbReference type="ARBA" id="ARBA00022618"/>
    </source>
</evidence>
<dbReference type="STRING" id="7168.A0A182NNC0"/>
<dbReference type="GO" id="GO:0031262">
    <property type="term" value="C:Ndc80 complex"/>
    <property type="evidence" value="ECO:0007669"/>
    <property type="project" value="InterPro"/>
</dbReference>
<dbReference type="Pfam" id="PF03800">
    <property type="entry name" value="Nuf2"/>
    <property type="match status" value="1"/>
</dbReference>
<evidence type="ECO:0000256" key="3">
    <source>
        <dbReference type="ARBA" id="ARBA00022454"/>
    </source>
</evidence>
<sequence length="393" mass="45900">MSNTAFIDDWNSIIPFKIKAKDLEKPTEQFVYKAILHFFKLMHYDVSSYENMYSESTEALTLKRVELVARINYIYQLCSDSKQTSFFYVDLVKPTAKKIIHLLKILLNYLFYINMVKETVLDKANSCTEKYFELNAKLNQEQITKEEKKIQANNINRHIDDLKNLLPQLKNKIETLQQRKHIVQEKLSALKVHDQELADKIIKLKLDHSEYADHLVGDEEATVLMETKCGLENEIEMLVENAKQLKKNYEIQVASINEIKPCIALLEKMLQLGFDESCKNIRSELADLKKVCEKFKTQLGSLMSTSDTLHKNCIEIETLVEEKQQELEIRKKVLQKSVRKNDSKYEDKEKHLKALQDTNELMEQILADQRAEMQIIIDMTDESLKIISSNLIE</sequence>
<evidence type="ECO:0000256" key="5">
    <source>
        <dbReference type="ARBA" id="ARBA00022776"/>
    </source>
</evidence>
<evidence type="ECO:0000256" key="7">
    <source>
        <dbReference type="ARBA" id="ARBA00023306"/>
    </source>
</evidence>
<feature type="coiled-coil region" evidence="9">
    <location>
        <begin position="232"/>
        <end position="298"/>
    </location>
</feature>
<feature type="coiled-coil region" evidence="9">
    <location>
        <begin position="345"/>
        <end position="372"/>
    </location>
</feature>
<evidence type="ECO:0000256" key="2">
    <source>
        <dbReference type="ARBA" id="ARBA00005498"/>
    </source>
</evidence>
<evidence type="ECO:0000256" key="8">
    <source>
        <dbReference type="ARBA" id="ARBA00023328"/>
    </source>
</evidence>
<protein>
    <recommendedName>
        <fullName evidence="10">Kinetochore protein Nuf2 N-terminal domain-containing protein</fullName>
    </recommendedName>
</protein>
<keyword evidence="7" id="KW-0131">Cell cycle</keyword>
<dbReference type="Gene3D" id="1.10.418.60">
    <property type="entry name" value="Ncd80 complex, Nuf2 subunit"/>
    <property type="match status" value="1"/>
</dbReference>
<evidence type="ECO:0000259" key="10">
    <source>
        <dbReference type="Pfam" id="PF03800"/>
    </source>
</evidence>
<evidence type="ECO:0000256" key="1">
    <source>
        <dbReference type="ARBA" id="ARBA00004584"/>
    </source>
</evidence>
<comment type="similarity">
    <text evidence="2">Belongs to the NUF2 family.</text>
</comment>
<keyword evidence="5" id="KW-0498">Mitosis</keyword>
<comment type="subcellular location">
    <subcellularLocation>
        <location evidence="1">Chromosome</location>
        <location evidence="1">Centromere</location>
    </subcellularLocation>
</comment>
<dbReference type="EnsemblMetazoa" id="ADIR009155-RA">
    <property type="protein sequence ID" value="ADIR009155-PA"/>
    <property type="gene ID" value="ADIR009155"/>
</dbReference>
<evidence type="ECO:0000313" key="12">
    <source>
        <dbReference type="Proteomes" id="UP000075884"/>
    </source>
</evidence>
<reference evidence="11" key="2">
    <citation type="submission" date="2020-05" db="UniProtKB">
        <authorList>
            <consortium name="EnsemblMetazoa"/>
        </authorList>
    </citation>
    <scope>IDENTIFICATION</scope>
    <source>
        <strain evidence="11">WRAIR2</strain>
    </source>
</reference>
<evidence type="ECO:0000256" key="6">
    <source>
        <dbReference type="ARBA" id="ARBA00023054"/>
    </source>
</evidence>
<dbReference type="GO" id="GO:0051301">
    <property type="term" value="P:cell division"/>
    <property type="evidence" value="ECO:0007669"/>
    <property type="project" value="UniProtKB-KW"/>
</dbReference>
<feature type="domain" description="Kinetochore protein Nuf2 N-terminal" evidence="10">
    <location>
        <begin position="14"/>
        <end position="115"/>
    </location>
</feature>
<dbReference type="VEuPathDB" id="VectorBase:ADIR009155"/>
<evidence type="ECO:0000256" key="9">
    <source>
        <dbReference type="SAM" id="Coils"/>
    </source>
</evidence>
<evidence type="ECO:0000313" key="11">
    <source>
        <dbReference type="EnsemblMetazoa" id="ADIR009155-PA"/>
    </source>
</evidence>
<feature type="coiled-coil region" evidence="9">
    <location>
        <begin position="145"/>
        <end position="186"/>
    </location>
</feature>